<dbReference type="RefSeq" id="WP_091984058.1">
    <property type="nucleotide sequence ID" value="NZ_FOLO01000017.1"/>
</dbReference>
<gene>
    <name evidence="4" type="ORF">SAMN02745724_02428</name>
</gene>
<sequence length="139" mass="16586">MEFKLIQATQTDIPYLFDLRKRTMAEHFEQAGLFLSDDEHLFRLKDFYECSYIIYYKDAKVGTLKYRELEHVIEIIQIQIHPDHQGKGLGKKMILTILNDAKEKPVELIVLKNNPAKNLYEKLGFKIFKENEHEFYMKT</sequence>
<dbReference type="InterPro" id="IPR000182">
    <property type="entry name" value="GNAT_dom"/>
</dbReference>
<dbReference type="InterPro" id="IPR016181">
    <property type="entry name" value="Acyl_CoA_acyltransferase"/>
</dbReference>
<dbReference type="Proteomes" id="UP000198862">
    <property type="component" value="Unassembled WGS sequence"/>
</dbReference>
<name>A0A1I1LMN0_9GAMM</name>
<organism evidence="4 5">
    <name type="scientific">Pseudoalteromonas denitrificans DSM 6059</name>
    <dbReference type="NCBI Taxonomy" id="1123010"/>
    <lineage>
        <taxon>Bacteria</taxon>
        <taxon>Pseudomonadati</taxon>
        <taxon>Pseudomonadota</taxon>
        <taxon>Gammaproteobacteria</taxon>
        <taxon>Alteromonadales</taxon>
        <taxon>Pseudoalteromonadaceae</taxon>
        <taxon>Pseudoalteromonas</taxon>
    </lineage>
</organism>
<proteinExistence type="predicted"/>
<accession>A0A1I1LMN0</accession>
<dbReference type="CDD" id="cd04301">
    <property type="entry name" value="NAT_SF"/>
    <property type="match status" value="1"/>
</dbReference>
<dbReference type="Gene3D" id="3.40.630.30">
    <property type="match status" value="1"/>
</dbReference>
<dbReference type="PANTHER" id="PTHR43420">
    <property type="entry name" value="ACETYLTRANSFERASE"/>
    <property type="match status" value="1"/>
</dbReference>
<dbReference type="PROSITE" id="PS51186">
    <property type="entry name" value="GNAT"/>
    <property type="match status" value="1"/>
</dbReference>
<protein>
    <submittedName>
        <fullName evidence="4">Acetyltransferase (GNAT) domain-containing protein</fullName>
    </submittedName>
</protein>
<evidence type="ECO:0000313" key="5">
    <source>
        <dbReference type="Proteomes" id="UP000198862"/>
    </source>
</evidence>
<dbReference type="AlphaFoldDB" id="A0A1I1LMN0"/>
<dbReference type="GO" id="GO:0016747">
    <property type="term" value="F:acyltransferase activity, transferring groups other than amino-acyl groups"/>
    <property type="evidence" value="ECO:0007669"/>
    <property type="project" value="InterPro"/>
</dbReference>
<dbReference type="STRING" id="1123010.SAMN02745724_02428"/>
<evidence type="ECO:0000256" key="2">
    <source>
        <dbReference type="ARBA" id="ARBA00023315"/>
    </source>
</evidence>
<reference evidence="4 5" key="1">
    <citation type="submission" date="2016-10" db="EMBL/GenBank/DDBJ databases">
        <authorList>
            <person name="de Groot N.N."/>
        </authorList>
    </citation>
    <scope>NUCLEOTIDE SEQUENCE [LARGE SCALE GENOMIC DNA]</scope>
    <source>
        <strain evidence="4 5">DSM 6059</strain>
    </source>
</reference>
<dbReference type="EMBL" id="FOLO01000017">
    <property type="protein sequence ID" value="SFC74477.1"/>
    <property type="molecule type" value="Genomic_DNA"/>
</dbReference>
<dbReference type="InterPro" id="IPR050680">
    <property type="entry name" value="YpeA/RimI_acetyltransf"/>
</dbReference>
<dbReference type="SUPFAM" id="SSF55729">
    <property type="entry name" value="Acyl-CoA N-acyltransferases (Nat)"/>
    <property type="match status" value="1"/>
</dbReference>
<evidence type="ECO:0000256" key="1">
    <source>
        <dbReference type="ARBA" id="ARBA00022679"/>
    </source>
</evidence>
<dbReference type="PANTHER" id="PTHR43420:SF12">
    <property type="entry name" value="N-ACETYLTRANSFERASE DOMAIN-CONTAINING PROTEIN"/>
    <property type="match status" value="1"/>
</dbReference>
<evidence type="ECO:0000313" key="4">
    <source>
        <dbReference type="EMBL" id="SFC74477.1"/>
    </source>
</evidence>
<keyword evidence="2" id="KW-0012">Acyltransferase</keyword>
<dbReference type="Pfam" id="PF00583">
    <property type="entry name" value="Acetyltransf_1"/>
    <property type="match status" value="1"/>
</dbReference>
<dbReference type="OrthoDB" id="5522469at2"/>
<feature type="domain" description="N-acetyltransferase" evidence="3">
    <location>
        <begin position="3"/>
        <end position="139"/>
    </location>
</feature>
<keyword evidence="5" id="KW-1185">Reference proteome</keyword>
<evidence type="ECO:0000259" key="3">
    <source>
        <dbReference type="PROSITE" id="PS51186"/>
    </source>
</evidence>
<keyword evidence="1 4" id="KW-0808">Transferase</keyword>